<protein>
    <submittedName>
        <fullName evidence="1">Uncharacterized protein</fullName>
    </submittedName>
</protein>
<gene>
    <name evidence="1" type="ORF">AXF42_Ash010052</name>
</gene>
<dbReference type="AlphaFoldDB" id="A0A2I0ACN9"/>
<dbReference type="Proteomes" id="UP000236161">
    <property type="component" value="Unassembled WGS sequence"/>
</dbReference>
<proteinExistence type="predicted"/>
<name>A0A2I0ACN9_9ASPA</name>
<accession>A0A2I0ACN9</accession>
<evidence type="ECO:0000313" key="2">
    <source>
        <dbReference type="Proteomes" id="UP000236161"/>
    </source>
</evidence>
<dbReference type="EMBL" id="KZ451999">
    <property type="protein sequence ID" value="PKA53322.1"/>
    <property type="molecule type" value="Genomic_DNA"/>
</dbReference>
<dbReference type="PANTHER" id="PTHR10775:SF182">
    <property type="entry name" value="TRANSPOSON, EN_SPM-LIKE, TRANSPOSASE-ASSOCIATED DOMAIN PROTEIN-RELATED"/>
    <property type="match status" value="1"/>
</dbReference>
<sequence>MHIEKNVFDNIFYTVMNVSGKTKDNLKVKANLELYCNQEGLQLFEDNGRVMKSPALYVLDKTKLQYFCKWMTELRLPDGYSSNISRCINLENLSFHDMKSHDCHIFMQQLLPIGLRELLPKAILGAIT</sequence>
<organism evidence="1 2">
    <name type="scientific">Apostasia shenzhenica</name>
    <dbReference type="NCBI Taxonomy" id="1088818"/>
    <lineage>
        <taxon>Eukaryota</taxon>
        <taxon>Viridiplantae</taxon>
        <taxon>Streptophyta</taxon>
        <taxon>Embryophyta</taxon>
        <taxon>Tracheophyta</taxon>
        <taxon>Spermatophyta</taxon>
        <taxon>Magnoliopsida</taxon>
        <taxon>Liliopsida</taxon>
        <taxon>Asparagales</taxon>
        <taxon>Orchidaceae</taxon>
        <taxon>Apostasioideae</taxon>
        <taxon>Apostasia</taxon>
    </lineage>
</organism>
<keyword evidence="2" id="KW-1185">Reference proteome</keyword>
<evidence type="ECO:0000313" key="1">
    <source>
        <dbReference type="EMBL" id="PKA53322.1"/>
    </source>
</evidence>
<dbReference type="PANTHER" id="PTHR10775">
    <property type="entry name" value="OS08G0208400 PROTEIN"/>
    <property type="match status" value="1"/>
</dbReference>
<dbReference type="OrthoDB" id="781792at2759"/>
<reference evidence="1 2" key="1">
    <citation type="journal article" date="2017" name="Nature">
        <title>The Apostasia genome and the evolution of orchids.</title>
        <authorList>
            <person name="Zhang G.Q."/>
            <person name="Liu K.W."/>
            <person name="Li Z."/>
            <person name="Lohaus R."/>
            <person name="Hsiao Y.Y."/>
            <person name="Niu S.C."/>
            <person name="Wang J.Y."/>
            <person name="Lin Y.C."/>
            <person name="Xu Q."/>
            <person name="Chen L.J."/>
            <person name="Yoshida K."/>
            <person name="Fujiwara S."/>
            <person name="Wang Z.W."/>
            <person name="Zhang Y.Q."/>
            <person name="Mitsuda N."/>
            <person name="Wang M."/>
            <person name="Liu G.H."/>
            <person name="Pecoraro L."/>
            <person name="Huang H.X."/>
            <person name="Xiao X.J."/>
            <person name="Lin M."/>
            <person name="Wu X.Y."/>
            <person name="Wu W.L."/>
            <person name="Chen Y.Y."/>
            <person name="Chang S.B."/>
            <person name="Sakamoto S."/>
            <person name="Ohme-Takagi M."/>
            <person name="Yagi M."/>
            <person name="Zeng S.J."/>
            <person name="Shen C.Y."/>
            <person name="Yeh C.M."/>
            <person name="Luo Y.B."/>
            <person name="Tsai W.C."/>
            <person name="Van de Peer Y."/>
            <person name="Liu Z.J."/>
        </authorList>
    </citation>
    <scope>NUCLEOTIDE SEQUENCE [LARGE SCALE GENOMIC DNA]</scope>
    <source>
        <strain evidence="2">cv. Shenzhen</strain>
        <tissue evidence="1">Stem</tissue>
    </source>
</reference>